<dbReference type="InterPro" id="IPR029039">
    <property type="entry name" value="Flavoprotein-like_sf"/>
</dbReference>
<dbReference type="InterPro" id="IPR005025">
    <property type="entry name" value="FMN_Rdtase-like_dom"/>
</dbReference>
<dbReference type="Gene3D" id="3.40.50.360">
    <property type="match status" value="1"/>
</dbReference>
<sequence length="258" mass="29506">MSICGFIQYIFIASHHLIFKIVYIPLKIYLKSIQIHHFIYFIDFSKMTVLGINGSPRSNWSTAKLVKKALEGAASNGLKTEFVDLGKLNFKGCVSCHACKKTPESAGKCYMKDDLSPVLEKIKKADALIFGSPTYYHQMSSLFHTFIERAMYSNLTYKDLSSVFGRKIKTAIIFNCGAAPEEVKELNYEATWKKTAEYIAGCYGSCEMMYVPDTMEVNDYSKVYMPAYDVEHKKKWREETFPLELQKAYELGKKITTK</sequence>
<dbReference type="Proteomes" id="UP000179807">
    <property type="component" value="Unassembled WGS sequence"/>
</dbReference>
<dbReference type="Pfam" id="PF03358">
    <property type="entry name" value="FMN_red"/>
    <property type="match status" value="1"/>
</dbReference>
<keyword evidence="1" id="KW-0285">Flavoprotein</keyword>
<accession>A0A1J4JJY3</accession>
<keyword evidence="2" id="KW-0288">FMN</keyword>
<feature type="domain" description="NADPH-dependent FMN reductase-like" evidence="3">
    <location>
        <begin position="47"/>
        <end position="155"/>
    </location>
</feature>
<dbReference type="AlphaFoldDB" id="A0A1J4JJY3"/>
<evidence type="ECO:0000313" key="4">
    <source>
        <dbReference type="EMBL" id="OHS97835.1"/>
    </source>
</evidence>
<dbReference type="GO" id="GO:0016491">
    <property type="term" value="F:oxidoreductase activity"/>
    <property type="evidence" value="ECO:0007669"/>
    <property type="project" value="InterPro"/>
</dbReference>
<dbReference type="GeneID" id="94829478"/>
<protein>
    <submittedName>
        <fullName evidence="4">NADPH-dependent FMN reductase</fullName>
    </submittedName>
</protein>
<name>A0A1J4JJY3_9EUKA</name>
<comment type="caution">
    <text evidence="4">The sequence shown here is derived from an EMBL/GenBank/DDBJ whole genome shotgun (WGS) entry which is preliminary data.</text>
</comment>
<keyword evidence="5" id="KW-1185">Reference proteome</keyword>
<reference evidence="4" key="1">
    <citation type="submission" date="2016-10" db="EMBL/GenBank/DDBJ databases">
        <authorList>
            <person name="Benchimol M."/>
            <person name="Almeida L.G."/>
            <person name="Vasconcelos A.T."/>
            <person name="Perreira-Neves A."/>
            <person name="Rosa I.A."/>
            <person name="Tasca T."/>
            <person name="Bogo M.R."/>
            <person name="de Souza W."/>
        </authorList>
    </citation>
    <scope>NUCLEOTIDE SEQUENCE [LARGE SCALE GENOMIC DNA]</scope>
    <source>
        <strain evidence="4">K</strain>
    </source>
</reference>
<gene>
    <name evidence="4" type="ORF">TRFO_09269</name>
</gene>
<evidence type="ECO:0000256" key="1">
    <source>
        <dbReference type="ARBA" id="ARBA00022630"/>
    </source>
</evidence>
<evidence type="ECO:0000259" key="3">
    <source>
        <dbReference type="Pfam" id="PF03358"/>
    </source>
</evidence>
<dbReference type="EMBL" id="MLAK01001093">
    <property type="protein sequence ID" value="OHS97835.1"/>
    <property type="molecule type" value="Genomic_DNA"/>
</dbReference>
<dbReference type="PANTHER" id="PTHR43278">
    <property type="entry name" value="NAD(P)H-DEPENDENT FMN-CONTAINING OXIDOREDUCTASE YWQN-RELATED"/>
    <property type="match status" value="1"/>
</dbReference>
<evidence type="ECO:0000313" key="5">
    <source>
        <dbReference type="Proteomes" id="UP000179807"/>
    </source>
</evidence>
<evidence type="ECO:0000256" key="2">
    <source>
        <dbReference type="ARBA" id="ARBA00022643"/>
    </source>
</evidence>
<dbReference type="InterPro" id="IPR051796">
    <property type="entry name" value="ISF_SsuE-like"/>
</dbReference>
<dbReference type="SUPFAM" id="SSF52218">
    <property type="entry name" value="Flavoproteins"/>
    <property type="match status" value="1"/>
</dbReference>
<organism evidence="4 5">
    <name type="scientific">Tritrichomonas foetus</name>
    <dbReference type="NCBI Taxonomy" id="1144522"/>
    <lineage>
        <taxon>Eukaryota</taxon>
        <taxon>Metamonada</taxon>
        <taxon>Parabasalia</taxon>
        <taxon>Tritrichomonadida</taxon>
        <taxon>Tritrichomonadidae</taxon>
        <taxon>Tritrichomonas</taxon>
    </lineage>
</organism>
<proteinExistence type="predicted"/>
<dbReference type="RefSeq" id="XP_068350972.1">
    <property type="nucleotide sequence ID" value="XM_068494774.1"/>
</dbReference>
<dbReference type="VEuPathDB" id="TrichDB:TRFO_09269"/>
<dbReference type="PANTHER" id="PTHR43278:SF2">
    <property type="entry name" value="IRON-SULFUR FLAVOPROTEIN"/>
    <property type="match status" value="1"/>
</dbReference>
<dbReference type="OrthoDB" id="504689at2759"/>